<dbReference type="AlphaFoldDB" id="A0A2I0U921"/>
<accession>A0A2I0U921</accession>
<evidence type="ECO:0000259" key="1">
    <source>
        <dbReference type="Pfam" id="PF25569"/>
    </source>
</evidence>
<proteinExistence type="predicted"/>
<dbReference type="GO" id="GO:0005765">
    <property type="term" value="C:lysosomal membrane"/>
    <property type="evidence" value="ECO:0007669"/>
    <property type="project" value="TreeGrafter"/>
</dbReference>
<gene>
    <name evidence="2" type="ORF">llap_7231</name>
</gene>
<dbReference type="GO" id="GO:0030496">
    <property type="term" value="C:midbody"/>
    <property type="evidence" value="ECO:0007669"/>
    <property type="project" value="TreeGrafter"/>
</dbReference>
<dbReference type="GO" id="GO:0005813">
    <property type="term" value="C:centrosome"/>
    <property type="evidence" value="ECO:0007669"/>
    <property type="project" value="TreeGrafter"/>
</dbReference>
<dbReference type="PANTHER" id="PTHR46591">
    <property type="entry name" value="ZINC FINGER FYVE DOMAIN-CONTAINING PROTEIN 26"/>
    <property type="match status" value="1"/>
</dbReference>
<dbReference type="PANTHER" id="PTHR46591:SF1">
    <property type="entry name" value="ZINC FINGER FYVE DOMAIN-CONTAINING PROTEIN 26"/>
    <property type="match status" value="1"/>
</dbReference>
<dbReference type="InterPro" id="IPR028730">
    <property type="entry name" value="ZFYVE26"/>
</dbReference>
<keyword evidence="3" id="KW-1185">Reference proteome</keyword>
<reference evidence="3" key="2">
    <citation type="submission" date="2017-12" db="EMBL/GenBank/DDBJ databases">
        <title>Genome sequence of the Bar-tailed Godwit (Limosa lapponica baueri).</title>
        <authorList>
            <person name="Lima N.C.B."/>
            <person name="Parody-Merino A.M."/>
            <person name="Battley P.F."/>
            <person name="Fidler A.E."/>
            <person name="Prosdocimi F."/>
        </authorList>
    </citation>
    <scope>NUCLEOTIDE SEQUENCE [LARGE SCALE GENOMIC DNA]</scope>
</reference>
<name>A0A2I0U921_LIMLA</name>
<dbReference type="GO" id="GO:0000281">
    <property type="term" value="P:mitotic cytokinesis"/>
    <property type="evidence" value="ECO:0007669"/>
    <property type="project" value="InterPro"/>
</dbReference>
<reference evidence="3" key="1">
    <citation type="submission" date="2017-11" db="EMBL/GenBank/DDBJ databases">
        <authorList>
            <person name="Lima N.C."/>
            <person name="Parody-Merino A.M."/>
            <person name="Battley P.F."/>
            <person name="Fidler A.E."/>
            <person name="Prosdocimi F."/>
        </authorList>
    </citation>
    <scope>NUCLEOTIDE SEQUENCE [LARGE SCALE GENOMIC DNA]</scope>
</reference>
<protein>
    <recommendedName>
        <fullName evidence="1">ZFYVE26-like TPR repeats domain-containing protein</fullName>
    </recommendedName>
</protein>
<feature type="domain" description="ZFYVE26-like TPR repeats" evidence="1">
    <location>
        <begin position="248"/>
        <end position="301"/>
    </location>
</feature>
<dbReference type="OrthoDB" id="1936617at2759"/>
<evidence type="ECO:0000313" key="2">
    <source>
        <dbReference type="EMBL" id="PKU42473.1"/>
    </source>
</evidence>
<dbReference type="Proteomes" id="UP000233556">
    <property type="component" value="Unassembled WGS sequence"/>
</dbReference>
<organism evidence="2 3">
    <name type="scientific">Limosa lapponica baueri</name>
    <dbReference type="NCBI Taxonomy" id="1758121"/>
    <lineage>
        <taxon>Eukaryota</taxon>
        <taxon>Metazoa</taxon>
        <taxon>Chordata</taxon>
        <taxon>Craniata</taxon>
        <taxon>Vertebrata</taxon>
        <taxon>Euteleostomi</taxon>
        <taxon>Archelosauria</taxon>
        <taxon>Archosauria</taxon>
        <taxon>Dinosauria</taxon>
        <taxon>Saurischia</taxon>
        <taxon>Theropoda</taxon>
        <taxon>Coelurosauria</taxon>
        <taxon>Aves</taxon>
        <taxon>Neognathae</taxon>
        <taxon>Neoaves</taxon>
        <taxon>Charadriiformes</taxon>
        <taxon>Scolopacidae</taxon>
        <taxon>Limosa</taxon>
    </lineage>
</organism>
<dbReference type="InterPro" id="IPR057946">
    <property type="entry name" value="TPR_ZFYVE26"/>
</dbReference>
<sequence>MLNTVRLLDHVRAAMTCIRFFTHGAKSYTELGDKQTWLLKIKDHLKVYLQEVSRSSGRKKMALTFRKKMSAADVSRHINTVDLQMEVTKFLHRCESSGTSQMTGSSLPTLFGNNNMKMDVACKVMLEGKNIEEGFGIAFRVLQDFQLEATEVYSKVAKQLVKQQKYGEIRQLLKCVNESGVAAKNDGDNIILNCLNEFKNIPAEDLDNLIQDMDSDENKVRRGTPLARAKQPVYCSFLTKFCLPLLLQIQAYVMCNKLRSAYLVSVRQEKTRAVQLVQHVRQLAENSGDDVVKAICTQWLSVHQPKTRNRLPQGTRK</sequence>
<dbReference type="GO" id="GO:0000724">
    <property type="term" value="P:double-strand break repair via homologous recombination"/>
    <property type="evidence" value="ECO:0007669"/>
    <property type="project" value="InterPro"/>
</dbReference>
<feature type="domain" description="ZFYVE26-like TPR repeats" evidence="1">
    <location>
        <begin position="149"/>
        <end position="221"/>
    </location>
</feature>
<dbReference type="GO" id="GO:0032465">
    <property type="term" value="P:regulation of cytokinesis"/>
    <property type="evidence" value="ECO:0007669"/>
    <property type="project" value="TreeGrafter"/>
</dbReference>
<dbReference type="Pfam" id="PF25569">
    <property type="entry name" value="TPR_ZFYVE26"/>
    <property type="match status" value="2"/>
</dbReference>
<evidence type="ECO:0000313" key="3">
    <source>
        <dbReference type="Proteomes" id="UP000233556"/>
    </source>
</evidence>
<dbReference type="EMBL" id="KZ505992">
    <property type="protein sequence ID" value="PKU42473.1"/>
    <property type="molecule type" value="Genomic_DNA"/>
</dbReference>
<dbReference type="GO" id="GO:0032266">
    <property type="term" value="F:phosphatidylinositol-3-phosphate binding"/>
    <property type="evidence" value="ECO:0007669"/>
    <property type="project" value="InterPro"/>
</dbReference>